<protein>
    <submittedName>
        <fullName evidence="2">Uncharacterized protein</fullName>
    </submittedName>
</protein>
<dbReference type="GeneID" id="44858102"/>
<keyword evidence="3" id="KW-1185">Reference proteome</keyword>
<proteinExistence type="predicted"/>
<dbReference type="Proteomes" id="UP000605784">
    <property type="component" value="Unassembled WGS sequence"/>
</dbReference>
<feature type="compositionally biased region" description="Basic and acidic residues" evidence="1">
    <location>
        <begin position="1"/>
        <end position="24"/>
    </location>
</feature>
<reference evidence="2" key="2">
    <citation type="submission" date="2020-09" db="EMBL/GenBank/DDBJ databases">
        <authorList>
            <person name="Sun Q."/>
            <person name="Ohkuma M."/>
        </authorList>
    </citation>
    <scope>NUCLEOTIDE SEQUENCE</scope>
    <source>
        <strain evidence="2">JCM 17820</strain>
    </source>
</reference>
<reference evidence="2" key="1">
    <citation type="journal article" date="2014" name="Int. J. Syst. Evol. Microbiol.">
        <title>Complete genome sequence of Corynebacterium casei LMG S-19264T (=DSM 44701T), isolated from a smear-ripened cheese.</title>
        <authorList>
            <consortium name="US DOE Joint Genome Institute (JGI-PGF)"/>
            <person name="Walter F."/>
            <person name="Albersmeier A."/>
            <person name="Kalinowski J."/>
            <person name="Ruckert C."/>
        </authorList>
    </citation>
    <scope>NUCLEOTIDE SEQUENCE</scope>
    <source>
        <strain evidence="2">JCM 17820</strain>
    </source>
</reference>
<dbReference type="RefSeq" id="WP_166971775.1">
    <property type="nucleotide sequence ID" value="NZ_BMOU01000004.1"/>
</dbReference>
<evidence type="ECO:0000256" key="1">
    <source>
        <dbReference type="SAM" id="MobiDB-lite"/>
    </source>
</evidence>
<comment type="caution">
    <text evidence="2">The sequence shown here is derived from an EMBL/GenBank/DDBJ whole genome shotgun (WGS) entry which is preliminary data.</text>
</comment>
<gene>
    <name evidence="2" type="ORF">GCM10009030_27690</name>
</gene>
<evidence type="ECO:0000313" key="3">
    <source>
        <dbReference type="Proteomes" id="UP000605784"/>
    </source>
</evidence>
<feature type="region of interest" description="Disordered" evidence="1">
    <location>
        <begin position="1"/>
        <end position="30"/>
    </location>
</feature>
<dbReference type="EMBL" id="BMOU01000004">
    <property type="protein sequence ID" value="GGN97904.1"/>
    <property type="molecule type" value="Genomic_DNA"/>
</dbReference>
<name>A0A830GNV5_9EURY</name>
<accession>A0A830GNV5</accession>
<sequence>MQDEAAIRDRIEALRDEYDSHDPPSSELEDEAEVAILRAIEELEWVLEERDEDDPFTI</sequence>
<evidence type="ECO:0000313" key="2">
    <source>
        <dbReference type="EMBL" id="GGN97904.1"/>
    </source>
</evidence>
<organism evidence="2 3">
    <name type="scientific">Haloarcula pellucida</name>
    <dbReference type="NCBI Taxonomy" id="1427151"/>
    <lineage>
        <taxon>Archaea</taxon>
        <taxon>Methanobacteriati</taxon>
        <taxon>Methanobacteriota</taxon>
        <taxon>Stenosarchaea group</taxon>
        <taxon>Halobacteria</taxon>
        <taxon>Halobacteriales</taxon>
        <taxon>Haloarculaceae</taxon>
        <taxon>Haloarcula</taxon>
    </lineage>
</organism>
<dbReference type="AlphaFoldDB" id="A0A830GNV5"/>